<dbReference type="Gene3D" id="3.40.50.2300">
    <property type="match status" value="2"/>
</dbReference>
<evidence type="ECO:0000256" key="10">
    <source>
        <dbReference type="ARBA" id="ARBA00023180"/>
    </source>
</evidence>
<evidence type="ECO:0000259" key="16">
    <source>
        <dbReference type="SMART" id="SM00079"/>
    </source>
</evidence>
<keyword evidence="12" id="KW-1071">Ligand-gated ion channel</keyword>
<evidence type="ECO:0008006" key="20">
    <source>
        <dbReference type="Google" id="ProtNLM"/>
    </source>
</evidence>
<evidence type="ECO:0000256" key="15">
    <source>
        <dbReference type="SAM" id="Phobius"/>
    </source>
</evidence>
<evidence type="ECO:0000313" key="19">
    <source>
        <dbReference type="Proteomes" id="UP000678393"/>
    </source>
</evidence>
<dbReference type="GO" id="GO:0045211">
    <property type="term" value="C:postsynaptic membrane"/>
    <property type="evidence" value="ECO:0007669"/>
    <property type="project" value="UniProtKB-SubCell"/>
</dbReference>
<evidence type="ECO:0000256" key="2">
    <source>
        <dbReference type="ARBA" id="ARBA00022475"/>
    </source>
</evidence>
<dbReference type="Pfam" id="PF10613">
    <property type="entry name" value="Lig_chan-Glu_bd"/>
    <property type="match status" value="1"/>
</dbReference>
<keyword evidence="19" id="KW-1185">Reference proteome</keyword>
<feature type="transmembrane region" description="Helical" evidence="15">
    <location>
        <begin position="205"/>
        <end position="227"/>
    </location>
</feature>
<keyword evidence="4" id="KW-0732">Signal</keyword>
<dbReference type="InterPro" id="IPR019594">
    <property type="entry name" value="Glu/Gly-bd"/>
</dbReference>
<name>A0A8S3YSK2_9EUPU</name>
<dbReference type="SMART" id="SM00079">
    <property type="entry name" value="PBPe"/>
    <property type="match status" value="1"/>
</dbReference>
<dbReference type="Pfam" id="PF00060">
    <property type="entry name" value="Lig_chan"/>
    <property type="match status" value="1"/>
</dbReference>
<dbReference type="PANTHER" id="PTHR18966">
    <property type="entry name" value="IONOTROPIC GLUTAMATE RECEPTOR"/>
    <property type="match status" value="1"/>
</dbReference>
<evidence type="ECO:0000259" key="17">
    <source>
        <dbReference type="SMART" id="SM00918"/>
    </source>
</evidence>
<evidence type="ECO:0000256" key="7">
    <source>
        <dbReference type="ARBA" id="ARBA00023065"/>
    </source>
</evidence>
<dbReference type="SMART" id="SM00918">
    <property type="entry name" value="Lig_chan-Glu_bd"/>
    <property type="match status" value="1"/>
</dbReference>
<dbReference type="Proteomes" id="UP000678393">
    <property type="component" value="Unassembled WGS sequence"/>
</dbReference>
<keyword evidence="10" id="KW-0325">Glycoprotein</keyword>
<keyword evidence="3 15" id="KW-0812">Transmembrane</keyword>
<keyword evidence="13" id="KW-0407">Ion channel</keyword>
<dbReference type="SUPFAM" id="SSF81324">
    <property type="entry name" value="Voltage-gated potassium channels"/>
    <property type="match status" value="1"/>
</dbReference>
<evidence type="ECO:0000256" key="6">
    <source>
        <dbReference type="ARBA" id="ARBA00023018"/>
    </source>
</evidence>
<dbReference type="Gene3D" id="1.10.287.70">
    <property type="match status" value="1"/>
</dbReference>
<dbReference type="EMBL" id="CAJHNH020000791">
    <property type="protein sequence ID" value="CAG5119893.1"/>
    <property type="molecule type" value="Genomic_DNA"/>
</dbReference>
<dbReference type="AlphaFoldDB" id="A0A8S3YSK2"/>
<keyword evidence="5 15" id="KW-1133">Transmembrane helix</keyword>
<evidence type="ECO:0000313" key="18">
    <source>
        <dbReference type="EMBL" id="CAG5119893.1"/>
    </source>
</evidence>
<proteinExistence type="predicted"/>
<evidence type="ECO:0000256" key="1">
    <source>
        <dbReference type="ARBA" id="ARBA00022448"/>
    </source>
</evidence>
<evidence type="ECO:0000256" key="14">
    <source>
        <dbReference type="ARBA" id="ARBA00034104"/>
    </source>
</evidence>
<keyword evidence="1" id="KW-0813">Transport</keyword>
<keyword evidence="11" id="KW-0628">Postsynaptic cell membrane</keyword>
<evidence type="ECO:0000256" key="13">
    <source>
        <dbReference type="ARBA" id="ARBA00023303"/>
    </source>
</evidence>
<sequence length="471" mass="52510">MKQTVSQGLSGSLSFNEQGFRKDFNLGVYSMALDLGLQKIGTWSPATKFVSVHARPAAQGHGLDDYEPRDVNSSMLTITSILTAPFLMRKAPKSGEPPLMGKNKYEGYSMDLATELAQEVGFDFDIQLVKDGNFGSRDPINNTWNGIMGELISGEADLAVAPLTITAERERYVDFSKHFMDLGVTIMIKKPASQRPGVFSFMEPLSVHVWICIIIAYITVSVGLFLVSPNYHNDFSIVNSFWFSMGALMFQGSDNCPRSVSGRIIGGAWWFFVLISISSYTANLAAFLTVERMVTPIDSADDLVNHPTIKYGALKSGSTLQFFTHSEVPVYRQMGKYMKSHPEVLVETNEEGIERVLQSKGRYAFLAESPLVDYRNNRLPCDTMSVGGNLNNKGFGIATPRNSRLRDPVNVAVLKLKEEGTLYTLYQKWWVEKGQCGAMQGNKARCRCHSVTWPVCSTFSLWVWCCLFFLA</sequence>
<keyword evidence="2" id="KW-1003">Cell membrane</keyword>
<feature type="transmembrane region" description="Helical" evidence="15">
    <location>
        <begin position="451"/>
        <end position="470"/>
    </location>
</feature>
<feature type="domain" description="Ionotropic glutamate receptor C-terminal" evidence="16">
    <location>
        <begin position="75"/>
        <end position="432"/>
    </location>
</feature>
<evidence type="ECO:0000256" key="3">
    <source>
        <dbReference type="ARBA" id="ARBA00022692"/>
    </source>
</evidence>
<evidence type="ECO:0000256" key="4">
    <source>
        <dbReference type="ARBA" id="ARBA00022729"/>
    </source>
</evidence>
<evidence type="ECO:0000256" key="12">
    <source>
        <dbReference type="ARBA" id="ARBA00023286"/>
    </source>
</evidence>
<dbReference type="InterPro" id="IPR015683">
    <property type="entry name" value="Ionotropic_Glu_rcpt"/>
</dbReference>
<evidence type="ECO:0000256" key="9">
    <source>
        <dbReference type="ARBA" id="ARBA00023170"/>
    </source>
</evidence>
<dbReference type="SUPFAM" id="SSF53850">
    <property type="entry name" value="Periplasmic binding protein-like II"/>
    <property type="match status" value="1"/>
</dbReference>
<gene>
    <name evidence="18" type="ORF">CUNI_LOCUS5451</name>
</gene>
<keyword evidence="6" id="KW-0770">Synapse</keyword>
<keyword evidence="9" id="KW-0675">Receptor</keyword>
<reference evidence="18" key="1">
    <citation type="submission" date="2021-04" db="EMBL/GenBank/DDBJ databases">
        <authorList>
            <consortium name="Molecular Ecology Group"/>
        </authorList>
    </citation>
    <scope>NUCLEOTIDE SEQUENCE</scope>
</reference>
<organism evidence="18 19">
    <name type="scientific">Candidula unifasciata</name>
    <dbReference type="NCBI Taxonomy" id="100452"/>
    <lineage>
        <taxon>Eukaryota</taxon>
        <taxon>Metazoa</taxon>
        <taxon>Spiralia</taxon>
        <taxon>Lophotrochozoa</taxon>
        <taxon>Mollusca</taxon>
        <taxon>Gastropoda</taxon>
        <taxon>Heterobranchia</taxon>
        <taxon>Euthyneura</taxon>
        <taxon>Panpulmonata</taxon>
        <taxon>Eupulmonata</taxon>
        <taxon>Stylommatophora</taxon>
        <taxon>Helicina</taxon>
        <taxon>Helicoidea</taxon>
        <taxon>Geomitridae</taxon>
        <taxon>Candidula</taxon>
    </lineage>
</organism>
<keyword evidence="7" id="KW-0406">Ion transport</keyword>
<dbReference type="GO" id="GO:0015276">
    <property type="term" value="F:ligand-gated monoatomic ion channel activity"/>
    <property type="evidence" value="ECO:0007669"/>
    <property type="project" value="InterPro"/>
</dbReference>
<comment type="subcellular location">
    <subcellularLocation>
        <location evidence="14">Postsynaptic cell membrane</location>
        <topology evidence="14">Multi-pass membrane protein</topology>
    </subcellularLocation>
</comment>
<feature type="transmembrane region" description="Helical" evidence="15">
    <location>
        <begin position="268"/>
        <end position="290"/>
    </location>
</feature>
<accession>A0A8S3YSK2</accession>
<comment type="caution">
    <text evidence="18">The sequence shown here is derived from an EMBL/GenBank/DDBJ whole genome shotgun (WGS) entry which is preliminary data.</text>
</comment>
<protein>
    <recommendedName>
        <fullName evidence="20">Glutamate receptor</fullName>
    </recommendedName>
</protein>
<evidence type="ECO:0000256" key="5">
    <source>
        <dbReference type="ARBA" id="ARBA00022989"/>
    </source>
</evidence>
<evidence type="ECO:0000256" key="11">
    <source>
        <dbReference type="ARBA" id="ARBA00023257"/>
    </source>
</evidence>
<dbReference type="InterPro" id="IPR001320">
    <property type="entry name" value="Iontro_rcpt_C"/>
</dbReference>
<evidence type="ECO:0000256" key="8">
    <source>
        <dbReference type="ARBA" id="ARBA00023136"/>
    </source>
</evidence>
<dbReference type="OrthoDB" id="5984008at2759"/>
<dbReference type="FunFam" id="1.10.287.70:FF:000105">
    <property type="entry name" value="Eye-enriched kainate receptor, isoform A"/>
    <property type="match status" value="1"/>
</dbReference>
<dbReference type="Gene3D" id="3.40.190.10">
    <property type="entry name" value="Periplasmic binding protein-like II"/>
    <property type="match status" value="2"/>
</dbReference>
<keyword evidence="8 15" id="KW-0472">Membrane</keyword>
<dbReference type="FunFam" id="3.40.190.10:FF:000024">
    <property type="entry name" value="Glutamate receptor, ionotropic, delta 1"/>
    <property type="match status" value="1"/>
</dbReference>
<feature type="domain" description="Ionotropic glutamate receptor L-glutamate and glycine-binding" evidence="17">
    <location>
        <begin position="85"/>
        <end position="153"/>
    </location>
</feature>
<dbReference type="FunFam" id="3.40.190.10:FF:000060">
    <property type="entry name" value="Glutamate receptor ionotropic, kainate 1"/>
    <property type="match status" value="1"/>
</dbReference>